<dbReference type="PANTHER" id="PTHR33112:SF8">
    <property type="entry name" value="HETEROKARYON INCOMPATIBILITY DOMAIN-CONTAINING PROTEIN"/>
    <property type="match status" value="1"/>
</dbReference>
<name>A0A9P5IT85_9HELO</name>
<reference evidence="2 3" key="1">
    <citation type="journal article" date="2020" name="Genome Biol. Evol.">
        <title>Comparative genomics of Sclerotiniaceae.</title>
        <authorList>
            <person name="Valero Jimenez C.A."/>
            <person name="Steentjes M."/>
            <person name="Scholten O.E."/>
            <person name="Van Kan J.A.L."/>
        </authorList>
    </citation>
    <scope>NUCLEOTIDE SEQUENCE [LARGE SCALE GENOMIC DNA]</scope>
    <source>
        <strain evidence="2 3">MUCL 94</strain>
    </source>
</reference>
<evidence type="ECO:0000313" key="2">
    <source>
        <dbReference type="EMBL" id="KAF7953411.1"/>
    </source>
</evidence>
<dbReference type="Pfam" id="PF06985">
    <property type="entry name" value="HET"/>
    <property type="match status" value="1"/>
</dbReference>
<keyword evidence="3" id="KW-1185">Reference proteome</keyword>
<sequence length="382" mass="42431">MDLKQKLNLVINSLTDSLRSLLLRSRDLIVLFSKHPHTRLCYKCQALNIASLRNSNGFTHGTPSEILAAAKSDCPLCILLEKNFDLGPPSMPVRLHGIRRILPSNLSASPNVGDIESIRVLNGCDRDVDNPFSHTLALLTIADDLAAKSLLRRPFIANFATEECSRLIKSWLNKCILCHPNCTINSPVISRLPSRVIRVGAHDGLEPTLFTPPTGHEGAYVALSYCWGRRKNILLTKEMTKLPNMSVIFPISVLPKTLQDAIQIIRNLGFEFLWIDSLCIIQEGDDGEDLRRECITMHEVYGSATLTIAAAAAGSVHGGFFQCPKTNPKMQSDFIIKYDLDDCSLGIANIAMIVSMNHTRGWTFQERVLSPKTIWGGIVPRY</sequence>
<dbReference type="GeneID" id="62144399"/>
<protein>
    <recommendedName>
        <fullName evidence="1">Heterokaryon incompatibility domain-containing protein</fullName>
    </recommendedName>
</protein>
<dbReference type="PANTHER" id="PTHR33112">
    <property type="entry name" value="DOMAIN PROTEIN, PUTATIVE-RELATED"/>
    <property type="match status" value="1"/>
</dbReference>
<dbReference type="RefSeq" id="XP_038737221.1">
    <property type="nucleotide sequence ID" value="XM_038871320.1"/>
</dbReference>
<dbReference type="InterPro" id="IPR010730">
    <property type="entry name" value="HET"/>
</dbReference>
<dbReference type="EMBL" id="RCSW01000002">
    <property type="protein sequence ID" value="KAF7953411.1"/>
    <property type="molecule type" value="Genomic_DNA"/>
</dbReference>
<feature type="domain" description="Heterokaryon incompatibility" evidence="1">
    <location>
        <begin position="220"/>
        <end position="366"/>
    </location>
</feature>
<proteinExistence type="predicted"/>
<organism evidence="2 3">
    <name type="scientific">Botrytis byssoidea</name>
    <dbReference type="NCBI Taxonomy" id="139641"/>
    <lineage>
        <taxon>Eukaryota</taxon>
        <taxon>Fungi</taxon>
        <taxon>Dikarya</taxon>
        <taxon>Ascomycota</taxon>
        <taxon>Pezizomycotina</taxon>
        <taxon>Leotiomycetes</taxon>
        <taxon>Helotiales</taxon>
        <taxon>Sclerotiniaceae</taxon>
        <taxon>Botrytis</taxon>
    </lineage>
</organism>
<evidence type="ECO:0000259" key="1">
    <source>
        <dbReference type="Pfam" id="PF06985"/>
    </source>
</evidence>
<dbReference type="AlphaFoldDB" id="A0A9P5IT85"/>
<accession>A0A9P5IT85</accession>
<dbReference type="Proteomes" id="UP000710849">
    <property type="component" value="Unassembled WGS sequence"/>
</dbReference>
<gene>
    <name evidence="2" type="ORF">EAE97_000810</name>
</gene>
<comment type="caution">
    <text evidence="2">The sequence shown here is derived from an EMBL/GenBank/DDBJ whole genome shotgun (WGS) entry which is preliminary data.</text>
</comment>
<evidence type="ECO:0000313" key="3">
    <source>
        <dbReference type="Proteomes" id="UP000710849"/>
    </source>
</evidence>